<feature type="region of interest" description="Disordered" evidence="1">
    <location>
        <begin position="117"/>
        <end position="188"/>
    </location>
</feature>
<reference evidence="2 3" key="1">
    <citation type="submission" date="2016-04" db="EMBL/GenBank/DDBJ databases">
        <title>Draft genome of Fonsecaea erecta CBS 125763.</title>
        <authorList>
            <person name="Weiss V.A."/>
            <person name="Vicente V.A."/>
            <person name="Raittz R.T."/>
            <person name="Moreno L.F."/>
            <person name="De Souza E.M."/>
            <person name="Pedrosa F.O."/>
            <person name="Steffens M.B."/>
            <person name="Faoro H."/>
            <person name="Tadra-Sfeir M.Z."/>
            <person name="Najafzadeh M.J."/>
            <person name="Felipe M.S."/>
            <person name="Teixeira M."/>
            <person name="Sun J."/>
            <person name="Xi L."/>
            <person name="Gomes R."/>
            <person name="De Azevedo C.M."/>
            <person name="Salgado C.G."/>
            <person name="Da Silva M.B."/>
            <person name="Nascimento M.F."/>
            <person name="Queiroz-Telles F."/>
            <person name="Attili D.S."/>
            <person name="Gorbushina A."/>
        </authorList>
    </citation>
    <scope>NUCLEOTIDE SEQUENCE [LARGE SCALE GENOMIC DNA]</scope>
    <source>
        <strain evidence="2 3">CBS 125763</strain>
    </source>
</reference>
<dbReference type="EMBL" id="LVYI01000013">
    <property type="protein sequence ID" value="OAP54712.1"/>
    <property type="molecule type" value="Genomic_DNA"/>
</dbReference>
<feature type="compositionally biased region" description="Polar residues" evidence="1">
    <location>
        <begin position="1"/>
        <end position="10"/>
    </location>
</feature>
<dbReference type="OrthoDB" id="4156398at2759"/>
<feature type="compositionally biased region" description="Polar residues" evidence="1">
    <location>
        <begin position="31"/>
        <end position="56"/>
    </location>
</feature>
<feature type="compositionally biased region" description="Polar residues" evidence="1">
    <location>
        <begin position="355"/>
        <end position="369"/>
    </location>
</feature>
<feature type="compositionally biased region" description="Polar residues" evidence="1">
    <location>
        <begin position="85"/>
        <end position="97"/>
    </location>
</feature>
<dbReference type="AlphaFoldDB" id="A0A178Z4R6"/>
<organism evidence="2 3">
    <name type="scientific">Fonsecaea erecta</name>
    <dbReference type="NCBI Taxonomy" id="1367422"/>
    <lineage>
        <taxon>Eukaryota</taxon>
        <taxon>Fungi</taxon>
        <taxon>Dikarya</taxon>
        <taxon>Ascomycota</taxon>
        <taxon>Pezizomycotina</taxon>
        <taxon>Eurotiomycetes</taxon>
        <taxon>Chaetothyriomycetidae</taxon>
        <taxon>Chaetothyriales</taxon>
        <taxon>Herpotrichiellaceae</taxon>
        <taxon>Fonsecaea</taxon>
    </lineage>
</organism>
<proteinExistence type="predicted"/>
<sequence length="859" mass="93258">MSKSSWSITSTKRKTESGSSVGRKRQRRSGTDVTSTTRPSKSQRTLTQAQWITTIPPSCPESDMQYLDDEQKPTLLPKKTRRSVRNPNSTLTQMDFFSSVPQDYSEIDDAMISVEKGEDGGCAVPQLDGTYDSPRRPRKRKATPSVGGLPTNQKTEALEGDSQKEYKPCKRKRKRKVGFAGEENSEGPLRASKRLALKNEVLSDPAKNFDYFSKALGDVAKHDKYSAADEPFDDFWEIKDTLEDEAEMTLDVVPKSGRSVLPRTPKGNATVILSSQSPESICESPHKSKRKAPDTPSRTRRPPLAERPVNIPAGASPTRKGEKRGRAPSRDSSKSKMVALKLPKLKGPRRPPYVENSQKSVWSIPSSSPELIRKPAAAVQAQATPYKVPEDCEIPATSQPEGSKLSSLVAGCEDNLPNLSELVTNRSGDMKAEGAVDSPQEGDRGAIVRDFADAHSPPAKFTAPGLGGIIGSSPPVPAETQDPKEPAEDSEESCEAADFGSPIANDTQFNMQIQHRVRPEQSLDESEAGLDAVLLSTLPTVDRKDANMDAAAPCSAFQDIGALRSSESPSRIPRLVERCNADADREAPKLGDDDVEEATLPKPVFVHPSSVHRTATQAPLNDTMYTSSSPLSVRRLATQRSIHPASIPHPSQISTQDATQCFLPLSSLPPQPQDGVLDGEPDKITIKDSSSSSIRLSQIPQHLGHDESPLNGDDNAGPESTSEDDLDLDLDPPSLPPRQPPRPQAAVLEQENTDDQLPAVKSRSGPGGGPPSELESTASHASPELSSSPLEPPSTSPARPPPLQREYSPIPGFNNDTQSNFTQDGHVTAAYIHRQRESGIFPKWFVPTPYQVPGYTRRK</sequence>
<comment type="caution">
    <text evidence="2">The sequence shown here is derived from an EMBL/GenBank/DDBJ whole genome shotgun (WGS) entry which is preliminary data.</text>
</comment>
<gene>
    <name evidence="2" type="ORF">AYL99_11160</name>
</gene>
<feature type="compositionally biased region" description="Basic and acidic residues" evidence="1">
    <location>
        <begin position="324"/>
        <end position="334"/>
    </location>
</feature>
<feature type="compositionally biased region" description="Polar residues" evidence="1">
    <location>
        <begin position="814"/>
        <end position="825"/>
    </location>
</feature>
<name>A0A178Z4R6_9EURO</name>
<accession>A0A178Z4R6</accession>
<evidence type="ECO:0000256" key="1">
    <source>
        <dbReference type="SAM" id="MobiDB-lite"/>
    </source>
</evidence>
<feature type="region of interest" description="Disordered" evidence="1">
    <location>
        <begin position="253"/>
        <end position="369"/>
    </location>
</feature>
<protein>
    <submittedName>
        <fullName evidence="2">Uncharacterized protein</fullName>
    </submittedName>
</protein>
<feature type="region of interest" description="Disordered" evidence="1">
    <location>
        <begin position="1"/>
        <end position="97"/>
    </location>
</feature>
<feature type="compositionally biased region" description="Pro residues" evidence="1">
    <location>
        <begin position="790"/>
        <end position="803"/>
    </location>
</feature>
<feature type="region of interest" description="Disordered" evidence="1">
    <location>
        <begin position="468"/>
        <end position="498"/>
    </location>
</feature>
<evidence type="ECO:0000313" key="3">
    <source>
        <dbReference type="Proteomes" id="UP000078343"/>
    </source>
</evidence>
<feature type="compositionally biased region" description="Low complexity" evidence="1">
    <location>
        <begin position="776"/>
        <end position="789"/>
    </location>
</feature>
<dbReference type="GeneID" id="30015328"/>
<feature type="compositionally biased region" description="Acidic residues" evidence="1">
    <location>
        <begin position="721"/>
        <end position="730"/>
    </location>
</feature>
<dbReference type="Proteomes" id="UP000078343">
    <property type="component" value="Unassembled WGS sequence"/>
</dbReference>
<dbReference type="RefSeq" id="XP_018688079.1">
    <property type="nucleotide sequence ID" value="XM_018842666.1"/>
</dbReference>
<keyword evidence="3" id="KW-1185">Reference proteome</keyword>
<feature type="region of interest" description="Disordered" evidence="1">
    <location>
        <begin position="663"/>
        <end position="825"/>
    </location>
</feature>
<evidence type="ECO:0000313" key="2">
    <source>
        <dbReference type="EMBL" id="OAP54712.1"/>
    </source>
</evidence>
<feature type="compositionally biased region" description="Pro residues" evidence="1">
    <location>
        <begin position="733"/>
        <end position="743"/>
    </location>
</feature>